<dbReference type="InParanoid" id="J0D157"/>
<dbReference type="Proteomes" id="UP000006514">
    <property type="component" value="Unassembled WGS sequence"/>
</dbReference>
<evidence type="ECO:0000313" key="1">
    <source>
        <dbReference type="EMBL" id="EJD39065.1"/>
    </source>
</evidence>
<evidence type="ECO:0000313" key="2">
    <source>
        <dbReference type="Proteomes" id="UP000006514"/>
    </source>
</evidence>
<protein>
    <submittedName>
        <fullName evidence="1">Uncharacterized protein</fullName>
    </submittedName>
</protein>
<sequence length="357" mass="40288">MNRHQKTSLASVDRHSVRVGKRGRMRPCLVLRNDNVGNTEVILLSTLGDGYHPSTFCCNAQHFLIPLNKTPAWPAPDCFRIDILPDWPNGTRSYVLGLRFHTDSPHYGQWERLGSSPEEPRVPYRVDLQKVGKILFHCSSLEDASLSWAPHQKALFNATYKTHNDLRRKIQQLEFEHSPADLKQVTHLYNQHTRAVAIATGKRWVESSDIPLQVIPVESRAFFARKQLLSHTTPFHAVYPARTGPVEQAQQMRQIEDFIRGLSFQPKGANESDFDDLAEILYAIIAVASKPVASDAMSVASKTSFVHPSFSDADLELLTAVIKADQTLARELREVRFGYFSRASTVLNYVCQTPSPN</sequence>
<dbReference type="EMBL" id="JH687817">
    <property type="protein sequence ID" value="EJD39065.1"/>
    <property type="molecule type" value="Genomic_DNA"/>
</dbReference>
<proteinExistence type="predicted"/>
<accession>J0D157</accession>
<name>J0D157_AURST</name>
<dbReference type="KEGG" id="adl:AURDEDRAFT_116270"/>
<dbReference type="AlphaFoldDB" id="J0D157"/>
<organism evidence="1 2">
    <name type="scientific">Auricularia subglabra (strain TFB-10046 / SS5)</name>
    <name type="common">White-rot fungus</name>
    <name type="synonym">Auricularia delicata (strain TFB10046)</name>
    <dbReference type="NCBI Taxonomy" id="717982"/>
    <lineage>
        <taxon>Eukaryota</taxon>
        <taxon>Fungi</taxon>
        <taxon>Dikarya</taxon>
        <taxon>Basidiomycota</taxon>
        <taxon>Agaricomycotina</taxon>
        <taxon>Agaricomycetes</taxon>
        <taxon>Auriculariales</taxon>
        <taxon>Auriculariaceae</taxon>
        <taxon>Auricularia</taxon>
    </lineage>
</organism>
<gene>
    <name evidence="1" type="ORF">AURDEDRAFT_116270</name>
</gene>
<keyword evidence="2" id="KW-1185">Reference proteome</keyword>
<reference evidence="2" key="1">
    <citation type="journal article" date="2012" name="Science">
        <title>The Paleozoic origin of enzymatic lignin decomposition reconstructed from 31 fungal genomes.</title>
        <authorList>
            <person name="Floudas D."/>
            <person name="Binder M."/>
            <person name="Riley R."/>
            <person name="Barry K."/>
            <person name="Blanchette R.A."/>
            <person name="Henrissat B."/>
            <person name="Martinez A.T."/>
            <person name="Otillar R."/>
            <person name="Spatafora J.W."/>
            <person name="Yadav J.S."/>
            <person name="Aerts A."/>
            <person name="Benoit I."/>
            <person name="Boyd A."/>
            <person name="Carlson A."/>
            <person name="Copeland A."/>
            <person name="Coutinho P.M."/>
            <person name="de Vries R.P."/>
            <person name="Ferreira P."/>
            <person name="Findley K."/>
            <person name="Foster B."/>
            <person name="Gaskell J."/>
            <person name="Glotzer D."/>
            <person name="Gorecki P."/>
            <person name="Heitman J."/>
            <person name="Hesse C."/>
            <person name="Hori C."/>
            <person name="Igarashi K."/>
            <person name="Jurgens J.A."/>
            <person name="Kallen N."/>
            <person name="Kersten P."/>
            <person name="Kohler A."/>
            <person name="Kuees U."/>
            <person name="Kumar T.K.A."/>
            <person name="Kuo A."/>
            <person name="LaButti K."/>
            <person name="Larrondo L.F."/>
            <person name="Lindquist E."/>
            <person name="Ling A."/>
            <person name="Lombard V."/>
            <person name="Lucas S."/>
            <person name="Lundell T."/>
            <person name="Martin R."/>
            <person name="McLaughlin D.J."/>
            <person name="Morgenstern I."/>
            <person name="Morin E."/>
            <person name="Murat C."/>
            <person name="Nagy L.G."/>
            <person name="Nolan M."/>
            <person name="Ohm R.A."/>
            <person name="Patyshakuliyeva A."/>
            <person name="Rokas A."/>
            <person name="Ruiz-Duenas F.J."/>
            <person name="Sabat G."/>
            <person name="Salamov A."/>
            <person name="Samejima M."/>
            <person name="Schmutz J."/>
            <person name="Slot J.C."/>
            <person name="St John F."/>
            <person name="Stenlid J."/>
            <person name="Sun H."/>
            <person name="Sun S."/>
            <person name="Syed K."/>
            <person name="Tsang A."/>
            <person name="Wiebenga A."/>
            <person name="Young D."/>
            <person name="Pisabarro A."/>
            <person name="Eastwood D.C."/>
            <person name="Martin F."/>
            <person name="Cullen D."/>
            <person name="Grigoriev I.V."/>
            <person name="Hibbett D.S."/>
        </authorList>
    </citation>
    <scope>NUCLEOTIDE SEQUENCE [LARGE SCALE GENOMIC DNA]</scope>
    <source>
        <strain evidence="2">TFB10046</strain>
    </source>
</reference>